<comment type="function">
    <text evidence="14">Cell wall formation.</text>
</comment>
<evidence type="ECO:0000259" key="15">
    <source>
        <dbReference type="Pfam" id="PF01225"/>
    </source>
</evidence>
<reference evidence="18" key="1">
    <citation type="journal article" date="2016" name="Environ. Microbiol.">
        <title>Genomic resolution of a cold subsurface aquifer community provides metabolic insights for novel microbes adapted to high CO concentrations.</title>
        <authorList>
            <person name="Probst A.J."/>
            <person name="Castelle C.J."/>
            <person name="Singh A."/>
            <person name="Brown C.T."/>
            <person name="Anantharaman K."/>
            <person name="Sharon I."/>
            <person name="Hug L.A."/>
            <person name="Burstein D."/>
            <person name="Emerson J.B."/>
            <person name="Thomas B.C."/>
            <person name="Banfield J.F."/>
        </authorList>
    </citation>
    <scope>NUCLEOTIDE SEQUENCE [LARGE SCALE GENOMIC DNA]</scope>
    <source>
        <strain evidence="18">CG2_30_54_11</strain>
    </source>
</reference>
<evidence type="ECO:0000256" key="11">
    <source>
        <dbReference type="ARBA" id="ARBA00023306"/>
    </source>
</evidence>
<evidence type="ECO:0000256" key="3">
    <source>
        <dbReference type="ARBA" id="ARBA00012211"/>
    </source>
</evidence>
<dbReference type="GO" id="GO:0005524">
    <property type="term" value="F:ATP binding"/>
    <property type="evidence" value="ECO:0007669"/>
    <property type="project" value="UniProtKB-UniRule"/>
</dbReference>
<gene>
    <name evidence="14" type="primary">murC</name>
    <name evidence="18" type="ORF">AUK40_00805</name>
</gene>
<dbReference type="InterPro" id="IPR036615">
    <property type="entry name" value="Mur_ligase_C_dom_sf"/>
</dbReference>
<dbReference type="EC" id="6.3.2.8" evidence="3 14"/>
<dbReference type="SUPFAM" id="SSF51984">
    <property type="entry name" value="MurCD N-terminal domain"/>
    <property type="match status" value="1"/>
</dbReference>
<evidence type="ECO:0000256" key="5">
    <source>
        <dbReference type="ARBA" id="ARBA00022598"/>
    </source>
</evidence>
<proteinExistence type="inferred from homology"/>
<dbReference type="InterPro" id="IPR050061">
    <property type="entry name" value="MurCDEF_pg_biosynth"/>
</dbReference>
<feature type="binding site" evidence="14">
    <location>
        <begin position="116"/>
        <end position="122"/>
    </location>
    <ligand>
        <name>ATP</name>
        <dbReference type="ChEBI" id="CHEBI:30616"/>
    </ligand>
</feature>
<evidence type="ECO:0000256" key="14">
    <source>
        <dbReference type="HAMAP-Rule" id="MF_00046"/>
    </source>
</evidence>
<evidence type="ECO:0000256" key="6">
    <source>
        <dbReference type="ARBA" id="ARBA00022618"/>
    </source>
</evidence>
<dbReference type="SUPFAM" id="SSF53623">
    <property type="entry name" value="MurD-like peptide ligases, catalytic domain"/>
    <property type="match status" value="1"/>
</dbReference>
<dbReference type="GO" id="GO:0005737">
    <property type="term" value="C:cytoplasm"/>
    <property type="evidence" value="ECO:0007669"/>
    <property type="project" value="UniProtKB-SubCell"/>
</dbReference>
<dbReference type="EMBL" id="MNZT01000016">
    <property type="protein sequence ID" value="OIP99161.1"/>
    <property type="molecule type" value="Genomic_DNA"/>
</dbReference>
<dbReference type="STRING" id="1817892.AUK40_00805"/>
<dbReference type="PANTHER" id="PTHR43445:SF3">
    <property type="entry name" value="UDP-N-ACETYLMURAMATE--L-ALANINE LIGASE"/>
    <property type="match status" value="1"/>
</dbReference>
<dbReference type="Gene3D" id="3.40.1190.10">
    <property type="entry name" value="Mur-like, catalytic domain"/>
    <property type="match status" value="1"/>
</dbReference>
<comment type="catalytic activity">
    <reaction evidence="13 14">
        <text>UDP-N-acetyl-alpha-D-muramate + L-alanine + ATP = UDP-N-acetyl-alpha-D-muramoyl-L-alanine + ADP + phosphate + H(+)</text>
        <dbReference type="Rhea" id="RHEA:23372"/>
        <dbReference type="ChEBI" id="CHEBI:15378"/>
        <dbReference type="ChEBI" id="CHEBI:30616"/>
        <dbReference type="ChEBI" id="CHEBI:43474"/>
        <dbReference type="ChEBI" id="CHEBI:57972"/>
        <dbReference type="ChEBI" id="CHEBI:70757"/>
        <dbReference type="ChEBI" id="CHEBI:83898"/>
        <dbReference type="ChEBI" id="CHEBI:456216"/>
        <dbReference type="EC" id="6.3.2.8"/>
    </reaction>
</comment>
<keyword evidence="7 14" id="KW-0547">Nucleotide-binding</keyword>
<evidence type="ECO:0000313" key="19">
    <source>
        <dbReference type="Proteomes" id="UP000183245"/>
    </source>
</evidence>
<evidence type="ECO:0000256" key="13">
    <source>
        <dbReference type="ARBA" id="ARBA00047833"/>
    </source>
</evidence>
<dbReference type="Gene3D" id="3.40.50.720">
    <property type="entry name" value="NAD(P)-binding Rossmann-like Domain"/>
    <property type="match status" value="1"/>
</dbReference>
<dbReference type="GO" id="GO:0008763">
    <property type="term" value="F:UDP-N-acetylmuramate-L-alanine ligase activity"/>
    <property type="evidence" value="ECO:0007669"/>
    <property type="project" value="UniProtKB-UniRule"/>
</dbReference>
<dbReference type="GO" id="GO:0051301">
    <property type="term" value="P:cell division"/>
    <property type="evidence" value="ECO:0007669"/>
    <property type="project" value="UniProtKB-KW"/>
</dbReference>
<evidence type="ECO:0000256" key="7">
    <source>
        <dbReference type="ARBA" id="ARBA00022741"/>
    </source>
</evidence>
<dbReference type="InterPro" id="IPR036565">
    <property type="entry name" value="Mur-like_cat_sf"/>
</dbReference>
<dbReference type="Pfam" id="PF08245">
    <property type="entry name" value="Mur_ligase_M"/>
    <property type="match status" value="1"/>
</dbReference>
<keyword evidence="12 14" id="KW-0961">Cell wall biogenesis/degradation</keyword>
<dbReference type="InterPro" id="IPR013221">
    <property type="entry name" value="Mur_ligase_cen"/>
</dbReference>
<dbReference type="Proteomes" id="UP000183245">
    <property type="component" value="Unassembled WGS sequence"/>
</dbReference>
<name>A0A1J5IPR5_9BACT</name>
<organism evidence="18 19">
    <name type="scientific">Candidatus Wirthbacteria bacterium CG2_30_54_11</name>
    <dbReference type="NCBI Taxonomy" id="1817892"/>
    <lineage>
        <taxon>Bacteria</taxon>
        <taxon>Candidatus Wirthbacteria</taxon>
    </lineage>
</organism>
<dbReference type="Pfam" id="PF01225">
    <property type="entry name" value="Mur_ligase"/>
    <property type="match status" value="1"/>
</dbReference>
<dbReference type="GO" id="GO:0009252">
    <property type="term" value="P:peptidoglycan biosynthetic process"/>
    <property type="evidence" value="ECO:0007669"/>
    <property type="project" value="UniProtKB-UniRule"/>
</dbReference>
<feature type="domain" description="Mur ligase N-terminal catalytic" evidence="15">
    <location>
        <begin position="9"/>
        <end position="108"/>
    </location>
</feature>
<feature type="domain" description="Mur ligase central" evidence="17">
    <location>
        <begin position="114"/>
        <end position="304"/>
    </location>
</feature>
<dbReference type="SUPFAM" id="SSF53244">
    <property type="entry name" value="MurD-like peptide ligases, peptide-binding domain"/>
    <property type="match status" value="1"/>
</dbReference>
<evidence type="ECO:0000259" key="16">
    <source>
        <dbReference type="Pfam" id="PF02875"/>
    </source>
</evidence>
<sequence>MFDIQKIDRIHFMGIKGVGMAGLAVIARQMGKTVTGSDVQQEFITDKVLKAQGISVLPDFDPKRVEGVDLVIATGAHGGKTNIEAQHALELNVPVLMQAEALGLFSKGKKVIAVSGSHGKTTTSAMLAWVLLKAGLDPGFSVGTSEITGLGLAARYGQGDYFVIEADEYMTCPVTDPTPRFLYLKPYITIVTNIEHDHPDRYKTVADVKDAFAQLLKNTSHDGLIIADTDNGHVRDILSRQRLKTRVVTYGEGAGVDEQVTDIAHEGISTSWTVKSAGTTSKPYRLHLAGRHNANNATAAVLAAQATGAQTEAIRAALDSFQGLKRRFEHAGERNGVSVYDDYAHHPTEIKATLRAAKESFPGRRIVAIFQAHTYSRTKSLLNEFCRAFGDADEVIIPEIFPSAREKDDLGMTGQALADGIAQTHTTVHFIPTRTEILKYLRTNALAGDVIFTIGAGDVYHIGIEFLNS</sequence>
<dbReference type="UniPathway" id="UPA00219"/>
<keyword evidence="11 14" id="KW-0131">Cell cycle</keyword>
<evidence type="ECO:0000256" key="9">
    <source>
        <dbReference type="ARBA" id="ARBA00022960"/>
    </source>
</evidence>
<evidence type="ECO:0000259" key="17">
    <source>
        <dbReference type="Pfam" id="PF08245"/>
    </source>
</evidence>
<dbReference type="Gene3D" id="3.90.190.20">
    <property type="entry name" value="Mur ligase, C-terminal domain"/>
    <property type="match status" value="1"/>
</dbReference>
<feature type="domain" description="Mur ligase C-terminal" evidence="16">
    <location>
        <begin position="326"/>
        <end position="457"/>
    </location>
</feature>
<evidence type="ECO:0000256" key="12">
    <source>
        <dbReference type="ARBA" id="ARBA00023316"/>
    </source>
</evidence>
<dbReference type="AlphaFoldDB" id="A0A1J5IPR5"/>
<dbReference type="GO" id="GO:0071555">
    <property type="term" value="P:cell wall organization"/>
    <property type="evidence" value="ECO:0007669"/>
    <property type="project" value="UniProtKB-KW"/>
</dbReference>
<evidence type="ECO:0000313" key="18">
    <source>
        <dbReference type="EMBL" id="OIP99161.1"/>
    </source>
</evidence>
<dbReference type="PANTHER" id="PTHR43445">
    <property type="entry name" value="UDP-N-ACETYLMURAMATE--L-ALANINE LIGASE-RELATED"/>
    <property type="match status" value="1"/>
</dbReference>
<dbReference type="InterPro" id="IPR004101">
    <property type="entry name" value="Mur_ligase_C"/>
</dbReference>
<dbReference type="GO" id="GO:0008360">
    <property type="term" value="P:regulation of cell shape"/>
    <property type="evidence" value="ECO:0007669"/>
    <property type="project" value="UniProtKB-KW"/>
</dbReference>
<dbReference type="HAMAP" id="MF_00046">
    <property type="entry name" value="MurC"/>
    <property type="match status" value="1"/>
</dbReference>
<comment type="similarity">
    <text evidence="14">Belongs to the MurCDEF family.</text>
</comment>
<dbReference type="Pfam" id="PF02875">
    <property type="entry name" value="Mur_ligase_C"/>
    <property type="match status" value="1"/>
</dbReference>
<evidence type="ECO:0000256" key="8">
    <source>
        <dbReference type="ARBA" id="ARBA00022840"/>
    </source>
</evidence>
<comment type="subcellular location">
    <subcellularLocation>
        <location evidence="1 14">Cytoplasm</location>
    </subcellularLocation>
</comment>
<dbReference type="NCBIfam" id="TIGR01082">
    <property type="entry name" value="murC"/>
    <property type="match status" value="1"/>
</dbReference>
<keyword evidence="5 14" id="KW-0436">Ligase</keyword>
<keyword evidence="4 14" id="KW-0963">Cytoplasm</keyword>
<evidence type="ECO:0000256" key="10">
    <source>
        <dbReference type="ARBA" id="ARBA00022984"/>
    </source>
</evidence>
<keyword evidence="10 14" id="KW-0573">Peptidoglycan synthesis</keyword>
<protein>
    <recommendedName>
        <fullName evidence="3 14">UDP-N-acetylmuramate--L-alanine ligase</fullName>
        <ecNumber evidence="3 14">6.3.2.8</ecNumber>
    </recommendedName>
    <alternativeName>
        <fullName evidence="14">UDP-N-acetylmuramoyl-L-alanine synthetase</fullName>
    </alternativeName>
</protein>
<accession>A0A1J5IPR5</accession>
<keyword evidence="6 14" id="KW-0132">Cell division</keyword>
<keyword evidence="9 14" id="KW-0133">Cell shape</keyword>
<dbReference type="InterPro" id="IPR005758">
    <property type="entry name" value="UDP-N-AcMur_Ala_ligase_MurC"/>
</dbReference>
<evidence type="ECO:0000256" key="1">
    <source>
        <dbReference type="ARBA" id="ARBA00004496"/>
    </source>
</evidence>
<evidence type="ECO:0000256" key="2">
    <source>
        <dbReference type="ARBA" id="ARBA00004752"/>
    </source>
</evidence>
<dbReference type="InterPro" id="IPR000713">
    <property type="entry name" value="Mur_ligase_N"/>
</dbReference>
<comment type="caution">
    <text evidence="18">The sequence shown here is derived from an EMBL/GenBank/DDBJ whole genome shotgun (WGS) entry which is preliminary data.</text>
</comment>
<keyword evidence="8 14" id="KW-0067">ATP-binding</keyword>
<comment type="pathway">
    <text evidence="2 14">Cell wall biogenesis; peptidoglycan biosynthesis.</text>
</comment>
<evidence type="ECO:0000256" key="4">
    <source>
        <dbReference type="ARBA" id="ARBA00022490"/>
    </source>
</evidence>